<evidence type="ECO:0000256" key="1">
    <source>
        <dbReference type="SAM" id="MobiDB-lite"/>
    </source>
</evidence>
<reference evidence="2 3" key="1">
    <citation type="submission" date="2024-01" db="EMBL/GenBank/DDBJ databases">
        <authorList>
            <person name="Alioto T."/>
            <person name="Alioto T."/>
            <person name="Gomez Garrido J."/>
        </authorList>
    </citation>
    <scope>NUCLEOTIDE SEQUENCE [LARGE SCALE GENOMIC DNA]</scope>
</reference>
<evidence type="ECO:0000313" key="2">
    <source>
        <dbReference type="EMBL" id="CAK6964029.1"/>
    </source>
</evidence>
<sequence>MMLYRTEKVMRQQTLQVNQFATLMDEPSQLNLALCKIQQVFGQSSDIFTLDVDRTYPTPLHQSDWTTIEKCKGRTNLLCSGLYPTEQSSSIILPKAVEENQKMYSVVIAFDIQLQHQHYDFDKRHTYIHGRKGQRNLIESCSADIKSQRKEEEGGKGGKEGENQKERDGALGKDQSLVPGELRQMK</sequence>
<dbReference type="EMBL" id="CAWUFR010000069">
    <property type="protein sequence ID" value="CAK6964029.1"/>
    <property type="molecule type" value="Genomic_DNA"/>
</dbReference>
<dbReference type="AlphaFoldDB" id="A0AAV1NWS5"/>
<dbReference type="Proteomes" id="UP001314229">
    <property type="component" value="Unassembled WGS sequence"/>
</dbReference>
<feature type="compositionally biased region" description="Basic and acidic residues" evidence="1">
    <location>
        <begin position="146"/>
        <end position="171"/>
    </location>
</feature>
<protein>
    <submittedName>
        <fullName evidence="2">Uncharacterized protein</fullName>
    </submittedName>
</protein>
<comment type="caution">
    <text evidence="2">The sequence shown here is derived from an EMBL/GenBank/DDBJ whole genome shotgun (WGS) entry which is preliminary data.</text>
</comment>
<evidence type="ECO:0000313" key="3">
    <source>
        <dbReference type="Proteomes" id="UP001314229"/>
    </source>
</evidence>
<gene>
    <name evidence="2" type="ORF">FSCOSCO3_A021362</name>
</gene>
<accession>A0AAV1NWS5</accession>
<feature type="region of interest" description="Disordered" evidence="1">
    <location>
        <begin position="142"/>
        <end position="186"/>
    </location>
</feature>
<proteinExistence type="predicted"/>
<name>A0AAV1NWS5_SCOSC</name>
<keyword evidence="3" id="KW-1185">Reference proteome</keyword>
<organism evidence="2 3">
    <name type="scientific">Scomber scombrus</name>
    <name type="common">Atlantic mackerel</name>
    <name type="synonym">Scomber vernalis</name>
    <dbReference type="NCBI Taxonomy" id="13677"/>
    <lineage>
        <taxon>Eukaryota</taxon>
        <taxon>Metazoa</taxon>
        <taxon>Chordata</taxon>
        <taxon>Craniata</taxon>
        <taxon>Vertebrata</taxon>
        <taxon>Euteleostomi</taxon>
        <taxon>Actinopterygii</taxon>
        <taxon>Neopterygii</taxon>
        <taxon>Teleostei</taxon>
        <taxon>Neoteleostei</taxon>
        <taxon>Acanthomorphata</taxon>
        <taxon>Pelagiaria</taxon>
        <taxon>Scombriformes</taxon>
        <taxon>Scombridae</taxon>
        <taxon>Scomber</taxon>
    </lineage>
</organism>